<organism evidence="3">
    <name type="scientific">Mytilinidion resinicola</name>
    <dbReference type="NCBI Taxonomy" id="574789"/>
    <lineage>
        <taxon>Eukaryota</taxon>
        <taxon>Fungi</taxon>
        <taxon>Dikarya</taxon>
        <taxon>Ascomycota</taxon>
        <taxon>Pezizomycotina</taxon>
        <taxon>Dothideomycetes</taxon>
        <taxon>Pleosporomycetidae</taxon>
        <taxon>Mytilinidiales</taxon>
        <taxon>Mytilinidiaceae</taxon>
        <taxon>Mytilinidion</taxon>
    </lineage>
</organism>
<dbReference type="PROSITE" id="PS50020">
    <property type="entry name" value="WW_DOMAIN_2"/>
    <property type="match status" value="1"/>
</dbReference>
<dbReference type="Pfam" id="PF00397">
    <property type="entry name" value="WW"/>
    <property type="match status" value="1"/>
</dbReference>
<keyword evidence="4" id="KW-1185">Reference proteome</keyword>
<reference evidence="3 5" key="1">
    <citation type="journal article" date="2020" name="Stud. Mycol.">
        <title>101 Dothideomycetes genomes: a test case for predicting lifestyles and emergence of pathogens.</title>
        <authorList>
            <person name="Haridas S."/>
            <person name="Albert R."/>
            <person name="Binder M."/>
            <person name="Bloem J."/>
            <person name="Labutti K."/>
            <person name="Salamov A."/>
            <person name="Andreopoulos B."/>
            <person name="Baker S."/>
            <person name="Barry K."/>
            <person name="Bills G."/>
            <person name="Bluhm B."/>
            <person name="Cannon C."/>
            <person name="Castanera R."/>
            <person name="Culley D."/>
            <person name="Daum C."/>
            <person name="Ezra D."/>
            <person name="Gonzalez J."/>
            <person name="Henrissat B."/>
            <person name="Kuo A."/>
            <person name="Liang C."/>
            <person name="Lipzen A."/>
            <person name="Lutzoni F."/>
            <person name="Magnuson J."/>
            <person name="Mondo S."/>
            <person name="Nolan M."/>
            <person name="Ohm R."/>
            <person name="Pangilinan J."/>
            <person name="Park H.-J."/>
            <person name="Ramirez L."/>
            <person name="Alfaro M."/>
            <person name="Sun H."/>
            <person name="Tritt A."/>
            <person name="Yoshinaga Y."/>
            <person name="Zwiers L.-H."/>
            <person name="Turgeon B."/>
            <person name="Goodwin S."/>
            <person name="Spatafora J."/>
            <person name="Crous P."/>
            <person name="Grigoriev I."/>
        </authorList>
    </citation>
    <scope>NUCLEOTIDE SEQUENCE</scope>
    <source>
        <strain evidence="3 5">CBS 304.34</strain>
    </source>
</reference>
<dbReference type="OrthoDB" id="3431913at2759"/>
<feature type="region of interest" description="Disordered" evidence="1">
    <location>
        <begin position="80"/>
        <end position="126"/>
    </location>
</feature>
<accession>A0A6A6YMW5</accession>
<name>A0A6A6YMW5_9PEZI</name>
<evidence type="ECO:0000313" key="4">
    <source>
        <dbReference type="Proteomes" id="UP000504636"/>
    </source>
</evidence>
<evidence type="ECO:0000313" key="5">
    <source>
        <dbReference type="RefSeq" id="XP_033576308.1"/>
    </source>
</evidence>
<dbReference type="SMART" id="SM00456">
    <property type="entry name" value="WW"/>
    <property type="match status" value="1"/>
</dbReference>
<evidence type="ECO:0000259" key="2">
    <source>
        <dbReference type="PROSITE" id="PS50020"/>
    </source>
</evidence>
<feature type="compositionally biased region" description="Polar residues" evidence="1">
    <location>
        <begin position="102"/>
        <end position="126"/>
    </location>
</feature>
<dbReference type="Proteomes" id="UP000504636">
    <property type="component" value="Unplaced"/>
</dbReference>
<feature type="region of interest" description="Disordered" evidence="1">
    <location>
        <begin position="1"/>
        <end position="32"/>
    </location>
</feature>
<reference evidence="5" key="2">
    <citation type="submission" date="2020-04" db="EMBL/GenBank/DDBJ databases">
        <authorList>
            <consortium name="NCBI Genome Project"/>
        </authorList>
    </citation>
    <scope>NUCLEOTIDE SEQUENCE</scope>
    <source>
        <strain evidence="5">CBS 304.34</strain>
    </source>
</reference>
<dbReference type="RefSeq" id="XP_033576308.1">
    <property type="nucleotide sequence ID" value="XM_033717857.1"/>
</dbReference>
<dbReference type="Gene3D" id="2.20.70.10">
    <property type="match status" value="1"/>
</dbReference>
<protein>
    <recommendedName>
        <fullName evidence="2">WW domain-containing protein</fullName>
    </recommendedName>
</protein>
<evidence type="ECO:0000313" key="3">
    <source>
        <dbReference type="EMBL" id="KAF2809344.1"/>
    </source>
</evidence>
<feature type="compositionally biased region" description="Polar residues" evidence="1">
    <location>
        <begin position="1"/>
        <end position="10"/>
    </location>
</feature>
<feature type="domain" description="WW" evidence="2">
    <location>
        <begin position="27"/>
        <end position="61"/>
    </location>
</feature>
<dbReference type="PROSITE" id="PS01159">
    <property type="entry name" value="WW_DOMAIN_1"/>
    <property type="match status" value="1"/>
</dbReference>
<dbReference type="SUPFAM" id="SSF51045">
    <property type="entry name" value="WW domain"/>
    <property type="match status" value="1"/>
</dbReference>
<gene>
    <name evidence="3 5" type="ORF">BDZ99DRAFT_443578</name>
</gene>
<evidence type="ECO:0000256" key="1">
    <source>
        <dbReference type="SAM" id="MobiDB-lite"/>
    </source>
</evidence>
<dbReference type="InterPro" id="IPR001202">
    <property type="entry name" value="WW_dom"/>
</dbReference>
<dbReference type="InterPro" id="IPR036020">
    <property type="entry name" value="WW_dom_sf"/>
</dbReference>
<reference evidence="5" key="3">
    <citation type="submission" date="2025-04" db="UniProtKB">
        <authorList>
            <consortium name="RefSeq"/>
        </authorList>
    </citation>
    <scope>IDENTIFICATION</scope>
    <source>
        <strain evidence="5">CBS 304.34</strain>
    </source>
</reference>
<proteinExistence type="predicted"/>
<sequence>MYHFNHSASGPPTPVQAPSPVQTINTPPLPPGWIAQFDQSSQRWFFVQTATGLTQWEPPMFAPPPGPPPPQTYGAYPPPPVPAPYYEGQRGFDPNAPEASPQEVQLTGPQVPQTETPDPGPQSASSKMGVFLKESLNTGLVKSKLVLEHSLGLGHRPNAIPPGDASIDEEPRLVEIGWHPVGGFGGKWFAEKTGLGKKITEKINKYPDPTQHWAVLVDEYAHELWMDEHLDVIYINEKINRAEWHTFSVGKTRFNDEALRQAGEMVIHNMRAVRPAYNIISNNCQNFAVALLDAIQVGAHKEFATSFAVYQRATGKGKIIDLFVDKHPDEQTDQQRPELHRMDTVQTAAQVMEAQTTKLDNHRRVFG</sequence>
<dbReference type="AlphaFoldDB" id="A0A6A6YMW5"/>
<dbReference type="EMBL" id="MU003701">
    <property type="protein sequence ID" value="KAF2809344.1"/>
    <property type="molecule type" value="Genomic_DNA"/>
</dbReference>
<dbReference type="GeneID" id="54458750"/>